<evidence type="ECO:0000256" key="2">
    <source>
        <dbReference type="ARBA" id="ARBA00009993"/>
    </source>
</evidence>
<dbReference type="InterPro" id="IPR016073">
    <property type="entry name" value="Skp1_comp_POZ"/>
</dbReference>
<organism evidence="5 6">
    <name type="scientific">Capsella rubella</name>
    <dbReference type="NCBI Taxonomy" id="81985"/>
    <lineage>
        <taxon>Eukaryota</taxon>
        <taxon>Viridiplantae</taxon>
        <taxon>Streptophyta</taxon>
        <taxon>Embryophyta</taxon>
        <taxon>Tracheophyta</taxon>
        <taxon>Spermatophyta</taxon>
        <taxon>Magnoliopsida</taxon>
        <taxon>eudicotyledons</taxon>
        <taxon>Gunneridae</taxon>
        <taxon>Pentapetalae</taxon>
        <taxon>rosids</taxon>
        <taxon>malvids</taxon>
        <taxon>Brassicales</taxon>
        <taxon>Brassicaceae</taxon>
        <taxon>Camelineae</taxon>
        <taxon>Capsella</taxon>
    </lineage>
</organism>
<evidence type="ECO:0000256" key="3">
    <source>
        <dbReference type="ARBA" id="ARBA00022786"/>
    </source>
</evidence>
<comment type="similarity">
    <text evidence="2">Belongs to the SKP1 family.</text>
</comment>
<dbReference type="InterPro" id="IPR001232">
    <property type="entry name" value="SKP1-like"/>
</dbReference>
<comment type="pathway">
    <text evidence="1">Protein modification; protein ubiquitination.</text>
</comment>
<dbReference type="Gene3D" id="3.30.710.10">
    <property type="entry name" value="Potassium Channel Kv1.1, Chain A"/>
    <property type="match status" value="1"/>
</dbReference>
<feature type="non-terminal residue" evidence="5">
    <location>
        <position position="105"/>
    </location>
</feature>
<dbReference type="SUPFAM" id="SSF81382">
    <property type="entry name" value="Skp1 dimerisation domain-like"/>
    <property type="match status" value="1"/>
</dbReference>
<dbReference type="SMART" id="SM00512">
    <property type="entry name" value="Skp1"/>
    <property type="match status" value="1"/>
</dbReference>
<dbReference type="SUPFAM" id="SSF54695">
    <property type="entry name" value="POZ domain"/>
    <property type="match status" value="1"/>
</dbReference>
<dbReference type="GO" id="GO:0016567">
    <property type="term" value="P:protein ubiquitination"/>
    <property type="evidence" value="ECO:0007669"/>
    <property type="project" value="UniProtKB-UniPathway"/>
</dbReference>
<dbReference type="InterPro" id="IPR011333">
    <property type="entry name" value="SKP1/BTB/POZ_sf"/>
</dbReference>
<keyword evidence="3" id="KW-0833">Ubl conjugation pathway</keyword>
<dbReference type="STRING" id="81985.R0H909"/>
<evidence type="ECO:0000259" key="4">
    <source>
        <dbReference type="Pfam" id="PF03931"/>
    </source>
</evidence>
<gene>
    <name evidence="5" type="ORF">CARUB_v10019226mg</name>
</gene>
<dbReference type="Proteomes" id="UP000029121">
    <property type="component" value="Unassembled WGS sequence"/>
</dbReference>
<protein>
    <recommendedName>
        <fullName evidence="4">SKP1 component POZ domain-containing protein</fullName>
    </recommendedName>
</protein>
<keyword evidence="6" id="KW-1185">Reference proteome</keyword>
<dbReference type="UniPathway" id="UPA00143"/>
<evidence type="ECO:0000313" key="5">
    <source>
        <dbReference type="EMBL" id="EOA25849.1"/>
    </source>
</evidence>
<evidence type="ECO:0000313" key="6">
    <source>
        <dbReference type="Proteomes" id="UP000029121"/>
    </source>
</evidence>
<dbReference type="GO" id="GO:0006511">
    <property type="term" value="P:ubiquitin-dependent protein catabolic process"/>
    <property type="evidence" value="ECO:0007669"/>
    <property type="project" value="InterPro"/>
</dbReference>
<dbReference type="InterPro" id="IPR036296">
    <property type="entry name" value="SKP1-like_dim_sf"/>
</dbReference>
<feature type="domain" description="SKP1 component POZ" evidence="4">
    <location>
        <begin position="4"/>
        <end position="63"/>
    </location>
</feature>
<reference evidence="6" key="1">
    <citation type="journal article" date="2013" name="Nat. Genet.">
        <title>The Capsella rubella genome and the genomic consequences of rapid mating system evolution.</title>
        <authorList>
            <person name="Slotte T."/>
            <person name="Hazzouri K.M."/>
            <person name="Agren J.A."/>
            <person name="Koenig D."/>
            <person name="Maumus F."/>
            <person name="Guo Y.L."/>
            <person name="Steige K."/>
            <person name="Platts A.E."/>
            <person name="Escobar J.S."/>
            <person name="Newman L.K."/>
            <person name="Wang W."/>
            <person name="Mandakova T."/>
            <person name="Vello E."/>
            <person name="Smith L.M."/>
            <person name="Henz S.R."/>
            <person name="Steffen J."/>
            <person name="Takuno S."/>
            <person name="Brandvain Y."/>
            <person name="Coop G."/>
            <person name="Andolfatto P."/>
            <person name="Hu T.T."/>
            <person name="Blanchette M."/>
            <person name="Clark R.M."/>
            <person name="Quesneville H."/>
            <person name="Nordborg M."/>
            <person name="Gaut B.S."/>
            <person name="Lysak M.A."/>
            <person name="Jenkins J."/>
            <person name="Grimwood J."/>
            <person name="Chapman J."/>
            <person name="Prochnik S."/>
            <person name="Shu S."/>
            <person name="Rokhsar D."/>
            <person name="Schmutz J."/>
            <person name="Weigel D."/>
            <person name="Wright S.I."/>
        </authorList>
    </citation>
    <scope>NUCLEOTIDE SEQUENCE [LARGE SCALE GENOMIC DNA]</scope>
    <source>
        <strain evidence="6">cv. Monte Gargano</strain>
    </source>
</reference>
<name>R0H909_9BRAS</name>
<dbReference type="InterPro" id="IPR016897">
    <property type="entry name" value="SKP1"/>
</dbReference>
<dbReference type="GO" id="GO:0009867">
    <property type="term" value="P:jasmonic acid mediated signaling pathway"/>
    <property type="evidence" value="ECO:0007669"/>
    <property type="project" value="UniProtKB-ARBA"/>
</dbReference>
<dbReference type="AlphaFoldDB" id="R0H909"/>
<dbReference type="eggNOG" id="KOG1724">
    <property type="taxonomic scope" value="Eukaryota"/>
</dbReference>
<accession>R0H909</accession>
<evidence type="ECO:0000256" key="1">
    <source>
        <dbReference type="ARBA" id="ARBA00004906"/>
    </source>
</evidence>
<dbReference type="Pfam" id="PF03931">
    <property type="entry name" value="Skp1_POZ"/>
    <property type="match status" value="1"/>
</dbReference>
<dbReference type="EMBL" id="KB870809">
    <property type="protein sequence ID" value="EOA25849.1"/>
    <property type="molecule type" value="Genomic_DNA"/>
</dbReference>
<sequence>MSSNKIVLTSSDGESHEVEEVVARKLKIVGPMIENDCPDKAIILQNVTGKILALVIEYCKKHVDDDQVDASEEAKKKLKDWDEEFMKSPDLETFVKLMQASNYLN</sequence>
<proteinExistence type="inferred from homology"/>
<dbReference type="PANTHER" id="PTHR11165">
    <property type="entry name" value="SKP1"/>
    <property type="match status" value="1"/>
</dbReference>
<dbReference type="OrthoDB" id="2342932at2759"/>